<gene>
    <name evidence="10" type="primary">fluC</name>
    <name evidence="10" type="synonym">crcB</name>
    <name evidence="11" type="ORF">EBN03_03190</name>
</gene>
<evidence type="ECO:0000256" key="10">
    <source>
        <dbReference type="HAMAP-Rule" id="MF_00454"/>
    </source>
</evidence>
<feature type="transmembrane region" description="Helical" evidence="10">
    <location>
        <begin position="60"/>
        <end position="82"/>
    </location>
</feature>
<evidence type="ECO:0000256" key="9">
    <source>
        <dbReference type="ARBA" id="ARBA00049940"/>
    </source>
</evidence>
<keyword evidence="3 10" id="KW-0812">Transmembrane</keyword>
<keyword evidence="6 10" id="KW-0407">Ion channel</keyword>
<evidence type="ECO:0000256" key="8">
    <source>
        <dbReference type="ARBA" id="ARBA00035585"/>
    </source>
</evidence>
<comment type="similarity">
    <text evidence="7 10">Belongs to the fluoride channel Fluc/FEX (TC 1.A.43) family.</text>
</comment>
<name>A0A3M2LCU3_9NOCA</name>
<dbReference type="OrthoDB" id="5148600at2"/>
<sequence length="120" mass="12382">MTAVLVIVGAMIGAPTRYLVDRGVAARWDTLFPFGTFVVNIAGSAILGAVIGASAGHLTYALLGTGFCGALTTFSTFGYETVRLAEARAYRYALANIVVGVSAGLAAAYAGAVLAQWMWS</sequence>
<comment type="activity regulation">
    <text evidence="10">Na(+) is not transported, but it plays an essential structural role and its presence is essential for fluoride channel function.</text>
</comment>
<evidence type="ECO:0000256" key="3">
    <source>
        <dbReference type="ARBA" id="ARBA00022692"/>
    </source>
</evidence>
<comment type="caution">
    <text evidence="11">The sequence shown here is derived from an EMBL/GenBank/DDBJ whole genome shotgun (WGS) entry which is preliminary data.</text>
</comment>
<feature type="binding site" evidence="10">
    <location>
        <position position="72"/>
    </location>
    <ligand>
        <name>Na(+)</name>
        <dbReference type="ChEBI" id="CHEBI:29101"/>
        <note>structural</note>
    </ligand>
</feature>
<keyword evidence="5 10" id="KW-0472">Membrane</keyword>
<keyword evidence="10" id="KW-0813">Transport</keyword>
<organism evidence="11 12">
    <name type="scientific">Nocardia stercoris</name>
    <dbReference type="NCBI Taxonomy" id="2483361"/>
    <lineage>
        <taxon>Bacteria</taxon>
        <taxon>Bacillati</taxon>
        <taxon>Actinomycetota</taxon>
        <taxon>Actinomycetes</taxon>
        <taxon>Mycobacteriales</taxon>
        <taxon>Nocardiaceae</taxon>
        <taxon>Nocardia</taxon>
    </lineage>
</organism>
<evidence type="ECO:0000256" key="4">
    <source>
        <dbReference type="ARBA" id="ARBA00022989"/>
    </source>
</evidence>
<evidence type="ECO:0000256" key="7">
    <source>
        <dbReference type="ARBA" id="ARBA00035120"/>
    </source>
</evidence>
<keyword evidence="4 10" id="KW-1133">Transmembrane helix</keyword>
<evidence type="ECO:0000256" key="6">
    <source>
        <dbReference type="ARBA" id="ARBA00023303"/>
    </source>
</evidence>
<dbReference type="GO" id="GO:0062054">
    <property type="term" value="F:fluoride channel activity"/>
    <property type="evidence" value="ECO:0007669"/>
    <property type="project" value="UniProtKB-UniRule"/>
</dbReference>
<proteinExistence type="inferred from homology"/>
<dbReference type="RefSeq" id="WP_122186276.1">
    <property type="nucleotide sequence ID" value="NZ_RFFH01000001.1"/>
</dbReference>
<keyword evidence="10" id="KW-0915">Sodium</keyword>
<evidence type="ECO:0000256" key="5">
    <source>
        <dbReference type="ARBA" id="ARBA00023136"/>
    </source>
</evidence>
<dbReference type="EMBL" id="RFFH01000001">
    <property type="protein sequence ID" value="RMI35302.1"/>
    <property type="molecule type" value="Genomic_DNA"/>
</dbReference>
<feature type="transmembrane region" description="Helical" evidence="10">
    <location>
        <begin position="31"/>
        <end position="54"/>
    </location>
</feature>
<keyword evidence="2 10" id="KW-1003">Cell membrane</keyword>
<reference evidence="11 12" key="1">
    <citation type="submission" date="2018-10" db="EMBL/GenBank/DDBJ databases">
        <title>Isolation from cow dung.</title>
        <authorList>
            <person name="Ling L."/>
        </authorList>
    </citation>
    <scope>NUCLEOTIDE SEQUENCE [LARGE SCALE GENOMIC DNA]</scope>
    <source>
        <strain evidence="11 12">NEAU-LL90</strain>
    </source>
</reference>
<dbReference type="AlphaFoldDB" id="A0A3M2LCU3"/>
<comment type="catalytic activity">
    <reaction evidence="8">
        <text>fluoride(in) = fluoride(out)</text>
        <dbReference type="Rhea" id="RHEA:76159"/>
        <dbReference type="ChEBI" id="CHEBI:17051"/>
    </reaction>
    <physiologicalReaction direction="left-to-right" evidence="8">
        <dbReference type="Rhea" id="RHEA:76160"/>
    </physiologicalReaction>
</comment>
<evidence type="ECO:0000256" key="2">
    <source>
        <dbReference type="ARBA" id="ARBA00022475"/>
    </source>
</evidence>
<dbReference type="Proteomes" id="UP000279275">
    <property type="component" value="Unassembled WGS sequence"/>
</dbReference>
<dbReference type="GO" id="GO:0140114">
    <property type="term" value="P:cellular detoxification of fluoride"/>
    <property type="evidence" value="ECO:0007669"/>
    <property type="project" value="UniProtKB-UniRule"/>
</dbReference>
<feature type="binding site" evidence="10">
    <location>
        <position position="69"/>
    </location>
    <ligand>
        <name>Na(+)</name>
        <dbReference type="ChEBI" id="CHEBI:29101"/>
        <note>structural</note>
    </ligand>
</feature>
<dbReference type="Pfam" id="PF02537">
    <property type="entry name" value="CRCB"/>
    <property type="match status" value="1"/>
</dbReference>
<keyword evidence="10" id="KW-0406">Ion transport</keyword>
<keyword evidence="12" id="KW-1185">Reference proteome</keyword>
<protein>
    <recommendedName>
        <fullName evidence="10">Fluoride-specific ion channel FluC</fullName>
    </recommendedName>
</protein>
<comment type="subcellular location">
    <subcellularLocation>
        <location evidence="1 10">Cell membrane</location>
        <topology evidence="1 10">Multi-pass membrane protein</topology>
    </subcellularLocation>
</comment>
<dbReference type="HAMAP" id="MF_00454">
    <property type="entry name" value="FluC"/>
    <property type="match status" value="1"/>
</dbReference>
<evidence type="ECO:0000313" key="12">
    <source>
        <dbReference type="Proteomes" id="UP000279275"/>
    </source>
</evidence>
<dbReference type="PANTHER" id="PTHR28259:SF1">
    <property type="entry name" value="FLUORIDE EXPORT PROTEIN 1-RELATED"/>
    <property type="match status" value="1"/>
</dbReference>
<evidence type="ECO:0000313" key="11">
    <source>
        <dbReference type="EMBL" id="RMI35302.1"/>
    </source>
</evidence>
<dbReference type="InterPro" id="IPR003691">
    <property type="entry name" value="FluC"/>
</dbReference>
<keyword evidence="10" id="KW-0479">Metal-binding</keyword>
<dbReference type="GO" id="GO:0005886">
    <property type="term" value="C:plasma membrane"/>
    <property type="evidence" value="ECO:0007669"/>
    <property type="project" value="UniProtKB-SubCell"/>
</dbReference>
<comment type="function">
    <text evidence="9 10">Fluoride-specific ion channel. Important for reducing fluoride concentration in the cell, thus reducing its toxicity.</text>
</comment>
<evidence type="ECO:0000256" key="1">
    <source>
        <dbReference type="ARBA" id="ARBA00004651"/>
    </source>
</evidence>
<accession>A0A3M2LCU3</accession>
<dbReference type="GO" id="GO:0046872">
    <property type="term" value="F:metal ion binding"/>
    <property type="evidence" value="ECO:0007669"/>
    <property type="project" value="UniProtKB-KW"/>
</dbReference>
<dbReference type="PANTHER" id="PTHR28259">
    <property type="entry name" value="FLUORIDE EXPORT PROTEIN 1-RELATED"/>
    <property type="match status" value="1"/>
</dbReference>
<feature type="transmembrane region" description="Helical" evidence="10">
    <location>
        <begin position="94"/>
        <end position="119"/>
    </location>
</feature>